<dbReference type="InterPro" id="IPR026990">
    <property type="entry name" value="TnpW"/>
</dbReference>
<dbReference type="Pfam" id="PF14202">
    <property type="entry name" value="TnpW"/>
    <property type="match status" value="1"/>
</dbReference>
<dbReference type="EMBL" id="VUMT01000024">
    <property type="protein sequence ID" value="MSS64666.1"/>
    <property type="molecule type" value="Genomic_DNA"/>
</dbReference>
<evidence type="ECO:0008006" key="3">
    <source>
        <dbReference type="Google" id="ProtNLM"/>
    </source>
</evidence>
<accession>A0A6L5Y0K8</accession>
<comment type="caution">
    <text evidence="1">The sequence shown here is derived from an EMBL/GenBank/DDBJ whole genome shotgun (WGS) entry which is preliminary data.</text>
</comment>
<reference evidence="1 2" key="1">
    <citation type="submission" date="2019-08" db="EMBL/GenBank/DDBJ databases">
        <title>In-depth cultivation of the pig gut microbiome towards novel bacterial diversity and tailored functional studies.</title>
        <authorList>
            <person name="Wylensek D."/>
            <person name="Hitch T.C.A."/>
            <person name="Clavel T."/>
        </authorList>
    </citation>
    <scope>NUCLEOTIDE SEQUENCE [LARGE SCALE GENOMIC DNA]</scope>
    <source>
        <strain evidence="1 2">WCA-693-APC-MOT-I</strain>
    </source>
</reference>
<sequence length="58" mass="6810">MEQTEKQTTDKEQCPHIKKKIGRTTYNVAIHFSKTSKETMTDKINRLILHDINSEDFS</sequence>
<dbReference type="Proteomes" id="UP000482209">
    <property type="component" value="Unassembled WGS sequence"/>
</dbReference>
<protein>
    <recommendedName>
        <fullName evidence="3">Transposon-encoded protein TnpW</fullName>
    </recommendedName>
</protein>
<evidence type="ECO:0000313" key="2">
    <source>
        <dbReference type="Proteomes" id="UP000482209"/>
    </source>
</evidence>
<gene>
    <name evidence="1" type="ORF">FYJ58_12390</name>
</gene>
<dbReference type="RefSeq" id="WP_118699295.1">
    <property type="nucleotide sequence ID" value="NZ_VUMT01000024.1"/>
</dbReference>
<organism evidence="1 2">
    <name type="scientific">Velocimicrobium porci</name>
    <dbReference type="NCBI Taxonomy" id="2606634"/>
    <lineage>
        <taxon>Bacteria</taxon>
        <taxon>Bacillati</taxon>
        <taxon>Bacillota</taxon>
        <taxon>Clostridia</taxon>
        <taxon>Lachnospirales</taxon>
        <taxon>Lachnospiraceae</taxon>
        <taxon>Velocimicrobium</taxon>
    </lineage>
</organism>
<keyword evidence="2" id="KW-1185">Reference proteome</keyword>
<dbReference type="AlphaFoldDB" id="A0A6L5Y0K8"/>
<evidence type="ECO:0000313" key="1">
    <source>
        <dbReference type="EMBL" id="MSS64666.1"/>
    </source>
</evidence>
<name>A0A6L5Y0K8_9FIRM</name>
<proteinExistence type="predicted"/>